<evidence type="ECO:0000313" key="11">
    <source>
        <dbReference type="Proteomes" id="UP001139319"/>
    </source>
</evidence>
<feature type="domain" description="Phosphofructokinase" evidence="9">
    <location>
        <begin position="8"/>
        <end position="321"/>
    </location>
</feature>
<dbReference type="Pfam" id="PF00365">
    <property type="entry name" value="PFK"/>
    <property type="match status" value="1"/>
</dbReference>
<feature type="binding site" evidence="8">
    <location>
        <begin position="188"/>
        <end position="190"/>
    </location>
    <ligand>
        <name>substrate</name>
    </ligand>
</feature>
<dbReference type="InterPro" id="IPR011404">
    <property type="entry name" value="PPi-PFK"/>
</dbReference>
<feature type="active site" description="Proton acceptor" evidence="8">
    <location>
        <position position="142"/>
    </location>
</feature>
<organism evidence="10 11">
    <name type="scientific">Gilvimarinus xylanilyticus</name>
    <dbReference type="NCBI Taxonomy" id="2944139"/>
    <lineage>
        <taxon>Bacteria</taxon>
        <taxon>Pseudomonadati</taxon>
        <taxon>Pseudomonadota</taxon>
        <taxon>Gammaproteobacteria</taxon>
        <taxon>Cellvibrionales</taxon>
        <taxon>Cellvibrionaceae</taxon>
        <taxon>Gilvimarinus</taxon>
    </lineage>
</organism>
<evidence type="ECO:0000256" key="4">
    <source>
        <dbReference type="ARBA" id="ARBA00022723"/>
    </source>
</evidence>
<dbReference type="Gene3D" id="3.40.50.460">
    <property type="entry name" value="Phosphofructokinase domain"/>
    <property type="match status" value="1"/>
</dbReference>
<comment type="pathway">
    <text evidence="8">Carbohydrate degradation; glycolysis; D-glyceraldehyde 3-phosphate and glycerone phosphate from D-glucose: step 3/4.</text>
</comment>
<dbReference type="InterPro" id="IPR035966">
    <property type="entry name" value="PKF_sf"/>
</dbReference>
<dbReference type="GO" id="GO:0047334">
    <property type="term" value="F:diphosphate-fructose-6-phosphate 1-phosphotransferase activity"/>
    <property type="evidence" value="ECO:0007669"/>
    <property type="project" value="UniProtKB-EC"/>
</dbReference>
<feature type="binding site" evidence="8">
    <location>
        <begin position="295"/>
        <end position="298"/>
    </location>
    <ligand>
        <name>substrate</name>
    </ligand>
</feature>
<keyword evidence="6 8" id="KW-0460">Magnesium</keyword>
<dbReference type="GO" id="GO:0005737">
    <property type="term" value="C:cytoplasm"/>
    <property type="evidence" value="ECO:0007669"/>
    <property type="project" value="UniProtKB-SubCell"/>
</dbReference>
<keyword evidence="5 8" id="KW-0418">Kinase</keyword>
<dbReference type="GO" id="GO:0006002">
    <property type="term" value="P:fructose 6-phosphate metabolic process"/>
    <property type="evidence" value="ECO:0007669"/>
    <property type="project" value="InterPro"/>
</dbReference>
<reference evidence="10" key="1">
    <citation type="submission" date="2022-05" db="EMBL/GenBank/DDBJ databases">
        <authorList>
            <person name="Sun H.-N."/>
        </authorList>
    </citation>
    <scope>NUCLEOTIDE SEQUENCE</scope>
    <source>
        <strain evidence="10">HB14</strain>
    </source>
</reference>
<evidence type="ECO:0000256" key="3">
    <source>
        <dbReference type="ARBA" id="ARBA00022679"/>
    </source>
</evidence>
<dbReference type="InterPro" id="IPR000023">
    <property type="entry name" value="Phosphofructokinase_dom"/>
</dbReference>
<evidence type="ECO:0000256" key="2">
    <source>
        <dbReference type="ARBA" id="ARBA00003138"/>
    </source>
</evidence>
<dbReference type="PANTHER" id="PTHR45770">
    <property type="entry name" value="ATP-DEPENDENT 6-PHOSPHOFRUCTOKINASE 1"/>
    <property type="match status" value="1"/>
</dbReference>
<comment type="caution">
    <text evidence="8">Lacks conserved residue(s) required for the propagation of feature annotation.</text>
</comment>
<feature type="site" description="Important for catalytic activity and substrate specificity; stabilizes the transition state when the phosphoryl donor is PPi; prevents ATP from binding by mimicking the alpha-phosphate group of ATP" evidence="8">
    <location>
        <position position="113"/>
    </location>
</feature>
<sequence length="428" mass="46729">MANAFYGQSGGAAAVLNATASAVLTTAREYPGVIDKVFVGRNGILGALHENLIDITQESADTLDGLLYTPGAAFGSCRHKLQNPTVEHDEYQRLIDVFRAHDIRYFFYNGGGDSQDTTRKIAHAAELVGYDLTCIGIPKTIDNNLPATDCCPGFGSAAKYVAVSTLEASFDVASMHQTSTKVFVMEVMGRQNGWIAAASALACDERELGPDIVLVPEIAFDKQKFLERVKQVVAKKGFCIVVTAEGIRDTEGRYLSYIDTEDAFGHGQLGGVAPHLVDEIKQAFNYKCHWSVCDYLQRAARHIASQTDVDQAYAVGKAAVEYAVKGLQSVMPAIVREQSVPYQWHVEPVHISQVVGGEKSMPRHFMSKDGFTLTQAGRDYFAPLIAGEAYPPYSGGLPDYKKCRHRLVERKLPEYFGGNTTQAVTEPA</sequence>
<evidence type="ECO:0000256" key="5">
    <source>
        <dbReference type="ARBA" id="ARBA00022777"/>
    </source>
</evidence>
<dbReference type="EC" id="2.7.1.90" evidence="8"/>
<keyword evidence="11" id="KW-1185">Reference proteome</keyword>
<gene>
    <name evidence="8" type="primary">pfp</name>
    <name evidence="10" type="ORF">M6D89_02930</name>
</gene>
<evidence type="ECO:0000259" key="9">
    <source>
        <dbReference type="Pfam" id="PF00365"/>
    </source>
</evidence>
<evidence type="ECO:0000256" key="8">
    <source>
        <dbReference type="HAMAP-Rule" id="MF_01978"/>
    </source>
</evidence>
<dbReference type="GO" id="GO:0046872">
    <property type="term" value="F:metal ion binding"/>
    <property type="evidence" value="ECO:0007669"/>
    <property type="project" value="UniProtKB-KW"/>
</dbReference>
<comment type="catalytic activity">
    <reaction evidence="7 8">
        <text>beta-D-fructose 6-phosphate + diphosphate = beta-D-fructose 1,6-bisphosphate + phosphate + H(+)</text>
        <dbReference type="Rhea" id="RHEA:13613"/>
        <dbReference type="ChEBI" id="CHEBI:15378"/>
        <dbReference type="ChEBI" id="CHEBI:32966"/>
        <dbReference type="ChEBI" id="CHEBI:33019"/>
        <dbReference type="ChEBI" id="CHEBI:43474"/>
        <dbReference type="ChEBI" id="CHEBI:57634"/>
        <dbReference type="EC" id="2.7.1.90"/>
    </reaction>
</comment>
<feature type="binding site" evidence="8">
    <location>
        <begin position="140"/>
        <end position="142"/>
    </location>
    <ligand>
        <name>substrate</name>
    </ligand>
</feature>
<keyword evidence="8" id="KW-0324">Glycolysis</keyword>
<name>A0A9X2I138_9GAMM</name>
<comment type="subcellular location">
    <subcellularLocation>
        <location evidence="8">Cytoplasm</location>
    </subcellularLocation>
</comment>
<dbReference type="Proteomes" id="UP001139319">
    <property type="component" value="Unassembled WGS sequence"/>
</dbReference>
<comment type="activity regulation">
    <text evidence="8">Non-allosteric.</text>
</comment>
<keyword evidence="3 8" id="KW-0808">Transferase</keyword>
<keyword evidence="4 8" id="KW-0479">Metal-binding</keyword>
<dbReference type="InterPro" id="IPR022953">
    <property type="entry name" value="ATP_PFK"/>
</dbReference>
<feature type="binding site" evidence="8">
    <location>
        <position position="245"/>
    </location>
    <ligand>
        <name>substrate</name>
    </ligand>
</feature>
<comment type="subunit">
    <text evidence="8">Homodimer.</text>
</comment>
<comment type="cofactor">
    <cofactor evidence="1 8">
        <name>Mg(2+)</name>
        <dbReference type="ChEBI" id="CHEBI:18420"/>
    </cofactor>
</comment>
<protein>
    <recommendedName>
        <fullName evidence="8">Pyrophosphate--fructose 6-phosphate 1-phosphotransferase</fullName>
        <ecNumber evidence="8">2.7.1.90</ecNumber>
    </recommendedName>
    <alternativeName>
        <fullName evidence="8">6-phosphofructokinase, pyrophosphate dependent</fullName>
    </alternativeName>
    <alternativeName>
        <fullName evidence="8">PPi-dependent phosphofructokinase</fullName>
        <shortName evidence="8">PPi-PFK</shortName>
    </alternativeName>
    <alternativeName>
        <fullName evidence="8">Pyrophosphate-dependent 6-phosphofructose-1-kinase</fullName>
    </alternativeName>
</protein>
<dbReference type="PIRSF" id="PIRSF036483">
    <property type="entry name" value="PFK_XF0274"/>
    <property type="match status" value="1"/>
</dbReference>
<evidence type="ECO:0000256" key="6">
    <source>
        <dbReference type="ARBA" id="ARBA00022842"/>
    </source>
</evidence>
<dbReference type="GO" id="GO:0003872">
    <property type="term" value="F:6-phosphofructokinase activity"/>
    <property type="evidence" value="ECO:0007669"/>
    <property type="project" value="UniProtKB-UniRule"/>
</dbReference>
<accession>A0A9X2I138</accession>
<dbReference type="EMBL" id="JAMFTH010000001">
    <property type="protein sequence ID" value="MCP8898251.1"/>
    <property type="molecule type" value="Genomic_DNA"/>
</dbReference>
<dbReference type="InterPro" id="IPR050929">
    <property type="entry name" value="PFKA"/>
</dbReference>
<comment type="function">
    <text evidence="2 8">Catalyzes the phosphorylation of D-fructose 6-phosphate, the first committing step of glycolysis. Uses inorganic phosphate (PPi) as phosphoryl donor instead of ATP like common ATP-dependent phosphofructokinases (ATP-PFKs), which renders the reaction reversible, and can thus function both in glycolysis and gluconeogenesis. Consistently, PPi-PFK can replace the enzymes of both the forward (ATP-PFK) and reverse (fructose-bisphosphatase (FBPase)) reactions.</text>
</comment>
<feature type="site" description="Important for catalytic activity; stabilizes the transition state when the phosphoryl donor is PPi" evidence="8">
    <location>
        <position position="139"/>
    </location>
</feature>
<dbReference type="AlphaFoldDB" id="A0A9X2I138"/>
<reference evidence="10" key="2">
    <citation type="submission" date="2023-01" db="EMBL/GenBank/DDBJ databases">
        <title>Gilvimarinus xylanilyticus HB14 isolated from Caulerpa lentillifera aquaculture base in Hainan, China.</title>
        <authorList>
            <person name="Zhang Y.-J."/>
        </authorList>
    </citation>
    <scope>NUCLEOTIDE SEQUENCE</scope>
    <source>
        <strain evidence="10">HB14</strain>
    </source>
</reference>
<evidence type="ECO:0000313" key="10">
    <source>
        <dbReference type="EMBL" id="MCP8898251.1"/>
    </source>
</evidence>
<evidence type="ECO:0000256" key="7">
    <source>
        <dbReference type="ARBA" id="ARBA00048072"/>
    </source>
</evidence>
<dbReference type="RefSeq" id="WP_253966536.1">
    <property type="nucleotide sequence ID" value="NZ_JAMFTH010000001.1"/>
</dbReference>
<dbReference type="NCBIfam" id="NF010675">
    <property type="entry name" value="PRK14072.1"/>
    <property type="match status" value="1"/>
</dbReference>
<comment type="similarity">
    <text evidence="8">Belongs to the phosphofructokinase type A (PFKA) family. PPi-dependent PFK group II subfamily. Clade 'B2' sub-subfamily.</text>
</comment>
<feature type="binding site" evidence="8">
    <location>
        <position position="11"/>
    </location>
    <ligand>
        <name>diphosphate</name>
        <dbReference type="ChEBI" id="CHEBI:33019"/>
    </ligand>
</feature>
<dbReference type="Gene3D" id="3.40.50.450">
    <property type="match status" value="1"/>
</dbReference>
<comment type="caution">
    <text evidence="10">The sequence shown here is derived from an EMBL/GenBank/DDBJ whole genome shotgun (WGS) entry which is preliminary data.</text>
</comment>
<dbReference type="SUPFAM" id="SSF53784">
    <property type="entry name" value="Phosphofructokinase"/>
    <property type="match status" value="1"/>
</dbReference>
<proteinExistence type="inferred from homology"/>
<keyword evidence="8" id="KW-0963">Cytoplasm</keyword>
<dbReference type="PRINTS" id="PR00476">
    <property type="entry name" value="PHFRCTKINASE"/>
</dbReference>
<dbReference type="HAMAP" id="MF_01978">
    <property type="entry name" value="Phosphofructokinase_II_B2"/>
    <property type="match status" value="1"/>
</dbReference>
<evidence type="ECO:0000256" key="1">
    <source>
        <dbReference type="ARBA" id="ARBA00001946"/>
    </source>
</evidence>